<dbReference type="InterPro" id="IPR049067">
    <property type="entry name" value="MreB-like_C"/>
</dbReference>
<proteinExistence type="predicted"/>
<evidence type="ECO:0000259" key="2">
    <source>
        <dbReference type="Pfam" id="PF17989"/>
    </source>
</evidence>
<dbReference type="InterPro" id="IPR040607">
    <property type="entry name" value="ALP_N"/>
</dbReference>
<keyword evidence="5" id="KW-1185">Reference proteome</keyword>
<accession>A0ABQ5M0J6</accession>
<evidence type="ECO:0000313" key="4">
    <source>
        <dbReference type="EMBL" id="GLB28481.1"/>
    </source>
</evidence>
<evidence type="ECO:0000313" key="5">
    <source>
        <dbReference type="Proteomes" id="UP001419084"/>
    </source>
</evidence>
<feature type="domain" description="Actin homologue MreB-like C-terminal" evidence="3">
    <location>
        <begin position="214"/>
        <end position="325"/>
    </location>
</feature>
<evidence type="ECO:0000259" key="3">
    <source>
        <dbReference type="Pfam" id="PF21522"/>
    </source>
</evidence>
<organism evidence="4 5">
    <name type="scientific">Lacrimispora amygdalina</name>
    <dbReference type="NCBI Taxonomy" id="253257"/>
    <lineage>
        <taxon>Bacteria</taxon>
        <taxon>Bacillati</taxon>
        <taxon>Bacillota</taxon>
        <taxon>Clostridia</taxon>
        <taxon>Lachnospirales</taxon>
        <taxon>Lachnospiraceae</taxon>
        <taxon>Lacrimispora</taxon>
    </lineage>
</organism>
<feature type="region of interest" description="Disordered" evidence="1">
    <location>
        <begin position="1"/>
        <end position="24"/>
    </location>
</feature>
<name>A0ABQ5M0J6_9FIRM</name>
<dbReference type="EMBL" id="BRPJ01000007">
    <property type="protein sequence ID" value="GLB28481.1"/>
    <property type="molecule type" value="Genomic_DNA"/>
</dbReference>
<reference evidence="4 5" key="1">
    <citation type="journal article" date="2024" name="Int. J. Syst. Evol. Microbiol.">
        <title>Lacrimispora brassicae sp. nov. isolated from fermented cabbage, and proposal of Clostridium indicum Gundawar et al. 2019 and Clostridium methoxybenzovorans Mechichi et al. 1999 as heterotypic synonyms of Lacrimispora amygdalina (Parshina et al. 2003) Haas and Blanchard 2020 and Lacrimispora indolis (McClung and McCoy 1957) Haas and Blanchard 2020, respectively.</title>
        <authorList>
            <person name="Kobayashi H."/>
            <person name="Tanizawa Y."/>
            <person name="Sakamoto M."/>
            <person name="Ohkuma M."/>
            <person name="Tohno M."/>
        </authorList>
    </citation>
    <scope>NUCLEOTIDE SEQUENCE [LARGE SCALE GENOMIC DNA]</scope>
    <source>
        <strain evidence="4 5">DSM 12857</strain>
    </source>
</reference>
<sequence length="363" mass="41694">MTSYTDFTRGSSNRSNNSNCNSGNHNIINNNNGLFSENAEEREDFMTERIREYNMNGTMIIGVDTGYGNVKTARRCFSTAVSCSDKPPIFSRDYIQFDEKFYIIGEGHKGFVADKVTDEDNYILTMAAVVKELEARGMADTRNFAKIHLAVGLPLKWVQAQREEFRCYMLKNTHVTIEYKKRIYELEIAGCTVMPQCYAAVAENLKFFQGMNLLVDIGNGTLNLMMLNNGRAMESKSWTEKLGINQCMIRIRNKVRDETGTELMSDVIENFFRLGDTDVTEPYASLMKEAAKEYVKEIFQKLKDYEYNEKLMKLYVMGGGATIMEAFGEYDPARVTFDHDIKANAKGFEYYCYMILRHQQGRK</sequence>
<dbReference type="Gene3D" id="3.30.420.40">
    <property type="match status" value="2"/>
</dbReference>
<evidence type="ECO:0000256" key="1">
    <source>
        <dbReference type="SAM" id="MobiDB-lite"/>
    </source>
</evidence>
<dbReference type="RefSeq" id="WP_243122836.1">
    <property type="nucleotide sequence ID" value="NZ_BRPJ01000007.1"/>
</dbReference>
<feature type="compositionally biased region" description="Low complexity" evidence="1">
    <location>
        <begin position="9"/>
        <end position="24"/>
    </location>
</feature>
<evidence type="ECO:0008006" key="6">
    <source>
        <dbReference type="Google" id="ProtNLM"/>
    </source>
</evidence>
<dbReference type="Pfam" id="PF17989">
    <property type="entry name" value="ALP_N"/>
    <property type="match status" value="1"/>
</dbReference>
<dbReference type="CDD" id="cd10227">
    <property type="entry name" value="ASKHA_NBD_ParM-like"/>
    <property type="match status" value="1"/>
</dbReference>
<protein>
    <recommendedName>
        <fullName evidence="6">Plasmid segregation actin-type ATPase ParM</fullName>
    </recommendedName>
</protein>
<gene>
    <name evidence="4" type="ORF">LAD12857_04040</name>
</gene>
<dbReference type="Pfam" id="PF21522">
    <property type="entry name" value="MreB-like_C"/>
    <property type="match status" value="1"/>
</dbReference>
<comment type="caution">
    <text evidence="4">The sequence shown here is derived from an EMBL/GenBank/DDBJ whole genome shotgun (WGS) entry which is preliminary data.</text>
</comment>
<dbReference type="InterPro" id="IPR043129">
    <property type="entry name" value="ATPase_NBD"/>
</dbReference>
<dbReference type="Proteomes" id="UP001419084">
    <property type="component" value="Unassembled WGS sequence"/>
</dbReference>
<dbReference type="SUPFAM" id="SSF53067">
    <property type="entry name" value="Actin-like ATPase domain"/>
    <property type="match status" value="2"/>
</dbReference>
<feature type="domain" description="Actin-like protein N-terminal" evidence="2">
    <location>
        <begin position="62"/>
        <end position="198"/>
    </location>
</feature>